<protein>
    <submittedName>
        <fullName evidence="1">SRPBCC family protein</fullName>
    </submittedName>
</protein>
<proteinExistence type="predicted"/>
<dbReference type="SUPFAM" id="SSF55961">
    <property type="entry name" value="Bet v1-like"/>
    <property type="match status" value="1"/>
</dbReference>
<dbReference type="Proteomes" id="UP001597131">
    <property type="component" value="Unassembled WGS sequence"/>
</dbReference>
<gene>
    <name evidence="1" type="ORF">ACFQ3Q_08225</name>
</gene>
<name>A0ABW3NRZ0_9FLAO</name>
<accession>A0ABW3NRZ0</accession>
<reference evidence="2" key="1">
    <citation type="journal article" date="2019" name="Int. J. Syst. Evol. Microbiol.">
        <title>The Global Catalogue of Microorganisms (GCM) 10K type strain sequencing project: providing services to taxonomists for standard genome sequencing and annotation.</title>
        <authorList>
            <consortium name="The Broad Institute Genomics Platform"/>
            <consortium name="The Broad Institute Genome Sequencing Center for Infectious Disease"/>
            <person name="Wu L."/>
            <person name="Ma J."/>
        </authorList>
    </citation>
    <scope>NUCLEOTIDE SEQUENCE [LARGE SCALE GENOMIC DNA]</scope>
    <source>
        <strain evidence="2">CCUG 64793</strain>
    </source>
</reference>
<dbReference type="CDD" id="cd07818">
    <property type="entry name" value="SRPBCC_1"/>
    <property type="match status" value="1"/>
</dbReference>
<keyword evidence="2" id="KW-1185">Reference proteome</keyword>
<comment type="caution">
    <text evidence="1">The sequence shown here is derived from an EMBL/GenBank/DDBJ whole genome shotgun (WGS) entry which is preliminary data.</text>
</comment>
<evidence type="ECO:0000313" key="2">
    <source>
        <dbReference type="Proteomes" id="UP001597131"/>
    </source>
</evidence>
<dbReference type="EMBL" id="JBHTLI010000001">
    <property type="protein sequence ID" value="MFD1095731.1"/>
    <property type="molecule type" value="Genomic_DNA"/>
</dbReference>
<organism evidence="1 2">
    <name type="scientific">Salegentibacter chungangensis</name>
    <dbReference type="NCBI Taxonomy" id="1335724"/>
    <lineage>
        <taxon>Bacteria</taxon>
        <taxon>Pseudomonadati</taxon>
        <taxon>Bacteroidota</taxon>
        <taxon>Flavobacteriia</taxon>
        <taxon>Flavobacteriales</taxon>
        <taxon>Flavobacteriaceae</taxon>
        <taxon>Salegentibacter</taxon>
    </lineage>
</organism>
<sequence length="179" mass="20614">MTLFFYIVIAIITFFAFLHAYAKKNYDVSRTVVINRSKDEVYGVVRQLKIQSKWVPWFQRDPEAILKYKGEDGKLGASFYWKGNNKAGEGIQRIVKIKQGKVMETKLLFVKPIKITALTYIGVKEIEPEKTKMIWGVRGLLGFPLSVISLFYSPEKLLGQDFDQGLKNLKVLLEKRTMA</sequence>
<evidence type="ECO:0000313" key="1">
    <source>
        <dbReference type="EMBL" id="MFD1095731.1"/>
    </source>
</evidence>